<keyword evidence="2" id="KW-0328">Glycosyltransferase</keyword>
<protein>
    <submittedName>
        <fullName evidence="2">Glycosyltransferase family 2 protein</fullName>
        <ecNumber evidence="2">2.4.-.-</ecNumber>
    </submittedName>
</protein>
<dbReference type="Pfam" id="PF00535">
    <property type="entry name" value="Glycos_transf_2"/>
    <property type="match status" value="1"/>
</dbReference>
<dbReference type="CDD" id="cd00761">
    <property type="entry name" value="Glyco_tranf_GTA_type"/>
    <property type="match status" value="1"/>
</dbReference>
<evidence type="ECO:0000313" key="2">
    <source>
        <dbReference type="EMBL" id="MDH2306838.1"/>
    </source>
</evidence>
<proteinExistence type="predicted"/>
<comment type="caution">
    <text evidence="2">The sequence shown here is derived from an EMBL/GenBank/DDBJ whole genome shotgun (WGS) entry which is preliminary data.</text>
</comment>
<keyword evidence="2" id="KW-0808">Transferase</keyword>
<dbReference type="AlphaFoldDB" id="A0AB35LCR3"/>
<reference evidence="2" key="2">
    <citation type="submission" date="2023-10" db="EMBL/GenBank/DDBJ databases">
        <title>Analysis of Resistance Genes of Carbapenem-resistant Providencia rettgeri.</title>
        <authorList>
            <person name="Liu M."/>
        </authorList>
    </citation>
    <scope>NUCLEOTIDE SEQUENCE</scope>
    <source>
        <strain evidence="2">QITACRE101</strain>
    </source>
</reference>
<dbReference type="InterPro" id="IPR029044">
    <property type="entry name" value="Nucleotide-diphossugar_trans"/>
</dbReference>
<dbReference type="Proteomes" id="UP001162044">
    <property type="component" value="Unassembled WGS sequence"/>
</dbReference>
<dbReference type="InterPro" id="IPR001173">
    <property type="entry name" value="Glyco_trans_2-like"/>
</dbReference>
<reference evidence="2" key="1">
    <citation type="submission" date="2023-04" db="EMBL/GenBank/DDBJ databases">
        <authorList>
            <person name="Li W."/>
        </authorList>
    </citation>
    <scope>NUCLEOTIDE SEQUENCE</scope>
    <source>
        <strain evidence="2">QITACRE101</strain>
    </source>
</reference>
<accession>A0AB35LCR3</accession>
<dbReference type="RefSeq" id="WP_196724062.1">
    <property type="nucleotide sequence ID" value="NZ_CP082351.1"/>
</dbReference>
<dbReference type="GO" id="GO:0016758">
    <property type="term" value="F:hexosyltransferase activity"/>
    <property type="evidence" value="ECO:0007669"/>
    <property type="project" value="UniProtKB-ARBA"/>
</dbReference>
<feature type="domain" description="Glycosyltransferase 2-like" evidence="1">
    <location>
        <begin position="9"/>
        <end position="116"/>
    </location>
</feature>
<dbReference type="PANTHER" id="PTHR22916:SF3">
    <property type="entry name" value="UDP-GLCNAC:BETAGAL BETA-1,3-N-ACETYLGLUCOSAMINYLTRANSFERASE-LIKE PROTEIN 1"/>
    <property type="match status" value="1"/>
</dbReference>
<evidence type="ECO:0000259" key="1">
    <source>
        <dbReference type="Pfam" id="PF00535"/>
    </source>
</evidence>
<dbReference type="EC" id="2.4.-.-" evidence="2"/>
<organism evidence="2 3">
    <name type="scientific">Providencia rettgeri</name>
    <dbReference type="NCBI Taxonomy" id="587"/>
    <lineage>
        <taxon>Bacteria</taxon>
        <taxon>Pseudomonadati</taxon>
        <taxon>Pseudomonadota</taxon>
        <taxon>Gammaproteobacteria</taxon>
        <taxon>Enterobacterales</taxon>
        <taxon>Morganellaceae</taxon>
        <taxon>Providencia</taxon>
    </lineage>
</organism>
<dbReference type="Gene3D" id="3.90.550.10">
    <property type="entry name" value="Spore Coat Polysaccharide Biosynthesis Protein SpsA, Chain A"/>
    <property type="match status" value="1"/>
</dbReference>
<dbReference type="PANTHER" id="PTHR22916">
    <property type="entry name" value="GLYCOSYLTRANSFERASE"/>
    <property type="match status" value="1"/>
</dbReference>
<gene>
    <name evidence="2" type="ORF">QDQ51_15620</name>
</gene>
<evidence type="ECO:0000313" key="3">
    <source>
        <dbReference type="Proteomes" id="UP001162044"/>
    </source>
</evidence>
<dbReference type="EMBL" id="JARVQW010000008">
    <property type="protein sequence ID" value="MDH2306838.1"/>
    <property type="molecule type" value="Genomic_DNA"/>
</dbReference>
<name>A0AB35LCR3_PRORE</name>
<sequence length="254" mass="29625">MIVDKPLVSVIMPCYNAQNNILKAIQSVLEQDYQNLELIIIDDNSTDNTINILNRLNDPRINIIFSKINQGAGISRNTGIERAKGRFIAFLDSDDVWLKTKLSEQVNFMLENNYRFTFSYYQHLSEAGLGKIITAPKFTTYHRSLYGNVIGCLTVIYDTSHFGKQYMPLIRKRQDFGLWLKLLSLEKRAYCYPKVLAHYRTDSGMTQNKLNAAKHQWLFYRDTLKLGILRATWYFSFYSLNGFLKHYTSRKVKT</sequence>
<dbReference type="SUPFAM" id="SSF53448">
    <property type="entry name" value="Nucleotide-diphospho-sugar transferases"/>
    <property type="match status" value="1"/>
</dbReference>